<gene>
    <name evidence="2" type="ORF">HTZ84_04930</name>
</gene>
<evidence type="ECO:0000256" key="1">
    <source>
        <dbReference type="SAM" id="Phobius"/>
    </source>
</evidence>
<organism evidence="2 3">
    <name type="scientific">Haloterrigena gelatinilytica</name>
    <dbReference type="NCBI Taxonomy" id="2741724"/>
    <lineage>
        <taxon>Archaea</taxon>
        <taxon>Methanobacteriati</taxon>
        <taxon>Methanobacteriota</taxon>
        <taxon>Stenosarchaea group</taxon>
        <taxon>Halobacteria</taxon>
        <taxon>Halobacteriales</taxon>
        <taxon>Natrialbaceae</taxon>
        <taxon>Haloterrigena</taxon>
    </lineage>
</organism>
<accession>A0ABX2L8E3</accession>
<keyword evidence="1" id="KW-0472">Membrane</keyword>
<keyword evidence="1" id="KW-1133">Transmembrane helix</keyword>
<dbReference type="Pfam" id="PF26064">
    <property type="entry name" value="DUF8023"/>
    <property type="match status" value="1"/>
</dbReference>
<evidence type="ECO:0000313" key="3">
    <source>
        <dbReference type="Proteomes" id="UP001016761"/>
    </source>
</evidence>
<reference evidence="2 3" key="1">
    <citation type="submission" date="2020-06" db="EMBL/GenBank/DDBJ databases">
        <title>Haloterrigena sp. nov., an extremely halophilic archaeon isolated from a saline sediment.</title>
        <authorList>
            <person name="Liu B.-B."/>
        </authorList>
    </citation>
    <scope>NUCLEOTIDE SEQUENCE [LARGE SCALE GENOMIC DNA]</scope>
    <source>
        <strain evidence="2 3">SYSU A558-1</strain>
    </source>
</reference>
<name>A0ABX2L8E3_9EURY</name>
<dbReference type="EMBL" id="JABUQZ010000001">
    <property type="protein sequence ID" value="NUC71660.1"/>
    <property type="molecule type" value="Genomic_DNA"/>
</dbReference>
<feature type="transmembrane region" description="Helical" evidence="1">
    <location>
        <begin position="72"/>
        <end position="90"/>
    </location>
</feature>
<proteinExistence type="predicted"/>
<feature type="transmembrane region" description="Helical" evidence="1">
    <location>
        <begin position="102"/>
        <end position="119"/>
    </location>
</feature>
<feature type="transmembrane region" description="Helical" evidence="1">
    <location>
        <begin position="40"/>
        <end position="60"/>
    </location>
</feature>
<evidence type="ECO:0000313" key="2">
    <source>
        <dbReference type="EMBL" id="NUC71660.1"/>
    </source>
</evidence>
<dbReference type="InterPro" id="IPR058336">
    <property type="entry name" value="VP3-like_halobact-type"/>
</dbReference>
<keyword evidence="1" id="KW-0812">Transmembrane</keyword>
<protein>
    <submittedName>
        <fullName evidence="2">Uncharacterized protein</fullName>
    </submittedName>
</protein>
<keyword evidence="3" id="KW-1185">Reference proteome</keyword>
<dbReference type="Proteomes" id="UP001016761">
    <property type="component" value="Unassembled WGS sequence"/>
</dbReference>
<dbReference type="RefSeq" id="WP_174679651.1">
    <property type="nucleotide sequence ID" value="NZ_JABUQZ010000001.1"/>
</dbReference>
<sequence length="124" mass="12715">MVLAPIFVIGAIVSYGIGVVDPFGYDLATTLYESSGGDLSITYSFLLSVTALGLAALTNQFTPSRLGKEEKIVTFGGLGLLVIVEVFNALNEIVVANDAAGLVMTGVGGAVFALVAYFGSEDSA</sequence>
<comment type="caution">
    <text evidence="2">The sequence shown here is derived from an EMBL/GenBank/DDBJ whole genome shotgun (WGS) entry which is preliminary data.</text>
</comment>